<dbReference type="Proteomes" id="UP000836387">
    <property type="component" value="Unassembled WGS sequence"/>
</dbReference>
<sequence length="202" mass="21673">MTDMSQQADGWLNSTQISQPHIIIITIIITININIIIIIKIITTINIITTIITVNIIIANNITAIITAVAVNYIDTIRVSSTVSDTRAMSVNGLTGLGIRVGGSQQTSIPLSKTELLPGHIVLQSGITQKRYAGAVACMSRDRQAASCFIDVGGVTPAKGDPSCAAMYHREDWTLAAGKATAAVLLAVVKNLQGSYWNDRWR</sequence>
<name>A0ACA9U3S2_BIOOC</name>
<evidence type="ECO:0000313" key="1">
    <source>
        <dbReference type="EMBL" id="CAG9947479.1"/>
    </source>
</evidence>
<organism evidence="1 2">
    <name type="scientific">Clonostachys rosea f. rosea IK726</name>
    <dbReference type="NCBI Taxonomy" id="1349383"/>
    <lineage>
        <taxon>Eukaryota</taxon>
        <taxon>Fungi</taxon>
        <taxon>Dikarya</taxon>
        <taxon>Ascomycota</taxon>
        <taxon>Pezizomycotina</taxon>
        <taxon>Sordariomycetes</taxon>
        <taxon>Hypocreomycetidae</taxon>
        <taxon>Hypocreales</taxon>
        <taxon>Bionectriaceae</taxon>
        <taxon>Clonostachys</taxon>
    </lineage>
</organism>
<reference evidence="1" key="1">
    <citation type="submission" date="2020-04" db="EMBL/GenBank/DDBJ databases">
        <authorList>
            <person name="Broberg M."/>
        </authorList>
    </citation>
    <scope>NUCLEOTIDE SEQUENCE</scope>
</reference>
<proteinExistence type="predicted"/>
<reference evidence="1" key="2">
    <citation type="submission" date="2021-10" db="EMBL/GenBank/DDBJ databases">
        <authorList>
            <person name="Piombo E."/>
        </authorList>
    </citation>
    <scope>NUCLEOTIDE SEQUENCE</scope>
</reference>
<dbReference type="EMBL" id="CADEHS020000012">
    <property type="protein sequence ID" value="CAG9947479.1"/>
    <property type="molecule type" value="Genomic_DNA"/>
</dbReference>
<comment type="caution">
    <text evidence="1">The sequence shown here is derived from an EMBL/GenBank/DDBJ whole genome shotgun (WGS) entry which is preliminary data.</text>
</comment>
<evidence type="ECO:0000313" key="2">
    <source>
        <dbReference type="Proteomes" id="UP000836387"/>
    </source>
</evidence>
<protein>
    <submittedName>
        <fullName evidence="1">Uncharacterized protein</fullName>
    </submittedName>
</protein>
<gene>
    <name evidence="1" type="ORF">CRV2_00012651</name>
</gene>
<accession>A0ACA9U3S2</accession>
<keyword evidence="2" id="KW-1185">Reference proteome</keyword>